<dbReference type="SUPFAM" id="SSF55846">
    <property type="entry name" value="N-acetylmuramoyl-L-alanine amidase-like"/>
    <property type="match status" value="1"/>
</dbReference>
<feature type="domain" description="N-acetylmuramoyl-L-alanine amidase" evidence="5">
    <location>
        <begin position="46"/>
        <end position="187"/>
    </location>
</feature>
<dbReference type="InterPro" id="IPR002502">
    <property type="entry name" value="Amidase_domain"/>
</dbReference>
<dbReference type="CDD" id="cd06583">
    <property type="entry name" value="PGRP"/>
    <property type="match status" value="1"/>
</dbReference>
<dbReference type="Pfam" id="PF01510">
    <property type="entry name" value="Amidase_2"/>
    <property type="match status" value="1"/>
</dbReference>
<evidence type="ECO:0000256" key="4">
    <source>
        <dbReference type="ARBA" id="ARBA00023316"/>
    </source>
</evidence>
<evidence type="ECO:0000256" key="3">
    <source>
        <dbReference type="ARBA" id="ARBA00022801"/>
    </source>
</evidence>
<sequence>MKKLPILIFIILAYLSCSKSHNIEQKPIQFDSTRTALSLQYLEEHYGIQQQTPTITPQMVVVHWTAIPTFKKTFEVFDPPTLRNTRPDIKGAGVLNVSAHYLIKRNGDIFQLLPDTIMARHTIGLNHTAIGIENVGSQSQRLTAAQLEANAWLIRKLANKHPVKYLIGHHEYTLFEEHALWKERDEGYRTDKIDPGESFMEKLRHKVHALGLKGPPAVTQIHRIP</sequence>
<dbReference type="PANTHER" id="PTHR30417:SF1">
    <property type="entry name" value="N-ACETYLMURAMOYL-L-ALANINE AMIDASE AMID"/>
    <property type="match status" value="1"/>
</dbReference>
<dbReference type="SMART" id="SM00644">
    <property type="entry name" value="Ami_2"/>
    <property type="match status" value="1"/>
</dbReference>
<dbReference type="InterPro" id="IPR051206">
    <property type="entry name" value="NAMLAA_amidase_2"/>
</dbReference>
<evidence type="ECO:0000313" key="6">
    <source>
        <dbReference type="EMBL" id="MCW9708545.1"/>
    </source>
</evidence>
<dbReference type="Proteomes" id="UP001207918">
    <property type="component" value="Unassembled WGS sequence"/>
</dbReference>
<evidence type="ECO:0000313" key="7">
    <source>
        <dbReference type="Proteomes" id="UP001207918"/>
    </source>
</evidence>
<comment type="catalytic activity">
    <reaction evidence="1">
        <text>Hydrolyzes the link between N-acetylmuramoyl residues and L-amino acid residues in certain cell-wall glycopeptides.</text>
        <dbReference type="EC" id="3.5.1.28"/>
    </reaction>
</comment>
<gene>
    <name evidence="6" type="ORF">J6I44_16910</name>
</gene>
<evidence type="ECO:0000256" key="1">
    <source>
        <dbReference type="ARBA" id="ARBA00001561"/>
    </source>
</evidence>
<keyword evidence="4" id="KW-0961">Cell wall biogenesis/degradation</keyword>
<accession>A0ABT3PRQ8</accession>
<name>A0ABT3PRQ8_9BACT</name>
<dbReference type="PANTHER" id="PTHR30417">
    <property type="entry name" value="N-ACETYLMURAMOYL-L-ALANINE AMIDASE AMID"/>
    <property type="match status" value="1"/>
</dbReference>
<keyword evidence="7" id="KW-1185">Reference proteome</keyword>
<proteinExistence type="predicted"/>
<reference evidence="6 7" key="1">
    <citation type="submission" date="2021-03" db="EMBL/GenBank/DDBJ databases">
        <title>Aliifodinibius sp. nov., a new bacterium isolated from saline soil.</title>
        <authorList>
            <person name="Galisteo C."/>
            <person name="De La Haba R."/>
            <person name="Sanchez-Porro C."/>
            <person name="Ventosa A."/>
        </authorList>
    </citation>
    <scope>NUCLEOTIDE SEQUENCE [LARGE SCALE GENOMIC DNA]</scope>
    <source>
        <strain evidence="6 7">1BSP15-2V2</strain>
    </source>
</reference>
<keyword evidence="3" id="KW-0378">Hydrolase</keyword>
<dbReference type="EC" id="3.5.1.28" evidence="2"/>
<organism evidence="6 7">
    <name type="scientific">Fodinibius salsisoli</name>
    <dbReference type="NCBI Taxonomy" id="2820877"/>
    <lineage>
        <taxon>Bacteria</taxon>
        <taxon>Pseudomonadati</taxon>
        <taxon>Balneolota</taxon>
        <taxon>Balneolia</taxon>
        <taxon>Balneolales</taxon>
        <taxon>Balneolaceae</taxon>
        <taxon>Fodinibius</taxon>
    </lineage>
</organism>
<dbReference type="InterPro" id="IPR036505">
    <property type="entry name" value="Amidase/PGRP_sf"/>
</dbReference>
<evidence type="ECO:0000256" key="2">
    <source>
        <dbReference type="ARBA" id="ARBA00011901"/>
    </source>
</evidence>
<dbReference type="EMBL" id="JAGGJA010000014">
    <property type="protein sequence ID" value="MCW9708545.1"/>
    <property type="molecule type" value="Genomic_DNA"/>
</dbReference>
<comment type="caution">
    <text evidence="6">The sequence shown here is derived from an EMBL/GenBank/DDBJ whole genome shotgun (WGS) entry which is preliminary data.</text>
</comment>
<evidence type="ECO:0000259" key="5">
    <source>
        <dbReference type="SMART" id="SM00644"/>
    </source>
</evidence>
<protein>
    <recommendedName>
        <fullName evidence="2">N-acetylmuramoyl-L-alanine amidase</fullName>
        <ecNumber evidence="2">3.5.1.28</ecNumber>
    </recommendedName>
</protein>
<dbReference type="RefSeq" id="WP_265767329.1">
    <property type="nucleotide sequence ID" value="NZ_JAGGJA010000014.1"/>
</dbReference>
<dbReference type="Gene3D" id="3.40.80.10">
    <property type="entry name" value="Peptidoglycan recognition protein-like"/>
    <property type="match status" value="1"/>
</dbReference>